<name>A0A1J4KYS9_9EUKA</name>
<gene>
    <name evidence="2" type="ORF">TRFO_02992</name>
</gene>
<dbReference type="VEuPathDB" id="TrichDB:TRFO_02992"/>
<organism evidence="2 3">
    <name type="scientific">Tritrichomonas foetus</name>
    <dbReference type="NCBI Taxonomy" id="1144522"/>
    <lineage>
        <taxon>Eukaryota</taxon>
        <taxon>Metamonada</taxon>
        <taxon>Parabasalia</taxon>
        <taxon>Tritrichomonadida</taxon>
        <taxon>Tritrichomonadidae</taxon>
        <taxon>Tritrichomonas</taxon>
    </lineage>
</organism>
<dbReference type="EMBL" id="MLAK01000325">
    <property type="protein sequence ID" value="OHT14733.1"/>
    <property type="molecule type" value="Genomic_DNA"/>
</dbReference>
<feature type="region of interest" description="Disordered" evidence="1">
    <location>
        <begin position="1"/>
        <end position="90"/>
    </location>
</feature>
<accession>A0A1J4KYS9</accession>
<protein>
    <submittedName>
        <fullName evidence="2">Uncharacterized protein</fullName>
    </submittedName>
</protein>
<evidence type="ECO:0000256" key="1">
    <source>
        <dbReference type="SAM" id="MobiDB-lite"/>
    </source>
</evidence>
<evidence type="ECO:0000313" key="3">
    <source>
        <dbReference type="Proteomes" id="UP000179807"/>
    </source>
</evidence>
<sequence length="90" mass="9651">MCKEVDQSQDSQNKKKSGATAKPADKKGTPNNTENGNVKNSGNVEGESSQKFSQAGQEKESVLKYQNKSDSSSSSYTSTDMSSYEPSTTT</sequence>
<proteinExistence type="predicted"/>
<dbReference type="Proteomes" id="UP000179807">
    <property type="component" value="Unassembled WGS sequence"/>
</dbReference>
<evidence type="ECO:0000313" key="2">
    <source>
        <dbReference type="EMBL" id="OHT14733.1"/>
    </source>
</evidence>
<comment type="caution">
    <text evidence="2">The sequence shown here is derived from an EMBL/GenBank/DDBJ whole genome shotgun (WGS) entry which is preliminary data.</text>
</comment>
<feature type="compositionally biased region" description="Polar residues" evidence="1">
    <location>
        <begin position="29"/>
        <end position="56"/>
    </location>
</feature>
<dbReference type="RefSeq" id="XP_068367869.1">
    <property type="nucleotide sequence ID" value="XM_068491031.1"/>
</dbReference>
<dbReference type="GeneID" id="94825735"/>
<dbReference type="AlphaFoldDB" id="A0A1J4KYS9"/>
<keyword evidence="3" id="KW-1185">Reference proteome</keyword>
<reference evidence="2" key="1">
    <citation type="submission" date="2016-10" db="EMBL/GenBank/DDBJ databases">
        <authorList>
            <person name="Benchimol M."/>
            <person name="Almeida L.G."/>
            <person name="Vasconcelos A.T."/>
            <person name="Perreira-Neves A."/>
            <person name="Rosa I.A."/>
            <person name="Tasca T."/>
            <person name="Bogo M.R."/>
            <person name="de Souza W."/>
        </authorList>
    </citation>
    <scope>NUCLEOTIDE SEQUENCE [LARGE SCALE GENOMIC DNA]</scope>
    <source>
        <strain evidence="2">K</strain>
    </source>
</reference>
<feature type="compositionally biased region" description="Low complexity" evidence="1">
    <location>
        <begin position="69"/>
        <end position="84"/>
    </location>
</feature>